<feature type="domain" description="HTH lysR-type" evidence="5">
    <location>
        <begin position="5"/>
        <end position="62"/>
    </location>
</feature>
<dbReference type="InterPro" id="IPR000847">
    <property type="entry name" value="LysR_HTH_N"/>
</dbReference>
<evidence type="ECO:0000256" key="3">
    <source>
        <dbReference type="ARBA" id="ARBA00023125"/>
    </source>
</evidence>
<dbReference type="InterPro" id="IPR050950">
    <property type="entry name" value="HTH-type_LysR_regulators"/>
</dbReference>
<keyword evidence="2" id="KW-0805">Transcription regulation</keyword>
<dbReference type="FunFam" id="1.10.10.10:FF:000001">
    <property type="entry name" value="LysR family transcriptional regulator"/>
    <property type="match status" value="1"/>
</dbReference>
<evidence type="ECO:0000313" key="6">
    <source>
        <dbReference type="EMBL" id="QNP49898.1"/>
    </source>
</evidence>
<dbReference type="PANTHER" id="PTHR30419:SF8">
    <property type="entry name" value="NITROGEN ASSIMILATION TRANSCRIPTIONAL ACTIVATOR-RELATED"/>
    <property type="match status" value="1"/>
</dbReference>
<name>A0A7H0GNN2_9BURK</name>
<dbReference type="KEGG" id="daer:H9K75_08530"/>
<dbReference type="SUPFAM" id="SSF46785">
    <property type="entry name" value="Winged helix' DNA-binding domain"/>
    <property type="match status" value="1"/>
</dbReference>
<evidence type="ECO:0000256" key="1">
    <source>
        <dbReference type="ARBA" id="ARBA00009437"/>
    </source>
</evidence>
<dbReference type="GO" id="GO:0005829">
    <property type="term" value="C:cytosol"/>
    <property type="evidence" value="ECO:0007669"/>
    <property type="project" value="TreeGrafter"/>
</dbReference>
<protein>
    <submittedName>
        <fullName evidence="6">LysR family transcriptional regulator</fullName>
    </submittedName>
</protein>
<dbReference type="InterPro" id="IPR005119">
    <property type="entry name" value="LysR_subst-bd"/>
</dbReference>
<keyword evidence="4" id="KW-0804">Transcription</keyword>
<gene>
    <name evidence="6" type="ORF">H9K75_08530</name>
</gene>
<sequence>MSANVNLKLLQTFMLVAELKSFRKAAESSNRTPSAVSMQVKQLEDQTGLTLLRRTTRSVELTLEGAYLLEKTRQALTDLDHGLLELRDAAVLRQGLISLASSPTVACTLLPNVLARFGKAYPRVTVRLREVGLEDILKLIQAGEVDFGIGPATSNATDFEFTTLLHDPLCALVPRTHPLAKLNRLSLADLAGVPCVMLSSFAAVRKSVDAAARTAGVRLNVQYEVQQMQTLIAMAAEGLGIGIAPKIAAETAAQFPLKIINLTDDGLIRDISIINVRGRALSPVAQQLLSYVREAI</sequence>
<dbReference type="Pfam" id="PF00126">
    <property type="entry name" value="HTH_1"/>
    <property type="match status" value="1"/>
</dbReference>
<dbReference type="Gene3D" id="1.10.10.10">
    <property type="entry name" value="Winged helix-like DNA-binding domain superfamily/Winged helix DNA-binding domain"/>
    <property type="match status" value="1"/>
</dbReference>
<keyword evidence="7" id="KW-1185">Reference proteome</keyword>
<dbReference type="CDD" id="cd08440">
    <property type="entry name" value="PBP2_LTTR_like_4"/>
    <property type="match status" value="1"/>
</dbReference>
<dbReference type="PROSITE" id="PS50931">
    <property type="entry name" value="HTH_LYSR"/>
    <property type="match status" value="1"/>
</dbReference>
<dbReference type="InterPro" id="IPR036390">
    <property type="entry name" value="WH_DNA-bd_sf"/>
</dbReference>
<keyword evidence="3" id="KW-0238">DNA-binding</keyword>
<evidence type="ECO:0000256" key="2">
    <source>
        <dbReference type="ARBA" id="ARBA00023015"/>
    </source>
</evidence>
<dbReference type="Proteomes" id="UP000516028">
    <property type="component" value="Chromosome"/>
</dbReference>
<organism evidence="6 7">
    <name type="scientific">Diaphorobacter aerolatus</name>
    <dbReference type="NCBI Taxonomy" id="1288495"/>
    <lineage>
        <taxon>Bacteria</taxon>
        <taxon>Pseudomonadati</taxon>
        <taxon>Pseudomonadota</taxon>
        <taxon>Betaproteobacteria</taxon>
        <taxon>Burkholderiales</taxon>
        <taxon>Comamonadaceae</taxon>
        <taxon>Diaphorobacter</taxon>
    </lineage>
</organism>
<proteinExistence type="inferred from homology"/>
<evidence type="ECO:0000313" key="7">
    <source>
        <dbReference type="Proteomes" id="UP000516028"/>
    </source>
</evidence>
<evidence type="ECO:0000259" key="5">
    <source>
        <dbReference type="PROSITE" id="PS50931"/>
    </source>
</evidence>
<accession>A0A7H0GNN2</accession>
<evidence type="ECO:0000256" key="4">
    <source>
        <dbReference type="ARBA" id="ARBA00023163"/>
    </source>
</evidence>
<comment type="similarity">
    <text evidence="1">Belongs to the LysR transcriptional regulatory family.</text>
</comment>
<dbReference type="InterPro" id="IPR036388">
    <property type="entry name" value="WH-like_DNA-bd_sf"/>
</dbReference>
<dbReference type="Gene3D" id="3.40.190.290">
    <property type="match status" value="1"/>
</dbReference>
<dbReference type="SUPFAM" id="SSF53850">
    <property type="entry name" value="Periplasmic binding protein-like II"/>
    <property type="match status" value="1"/>
</dbReference>
<dbReference type="RefSeq" id="WP_187725438.1">
    <property type="nucleotide sequence ID" value="NZ_CP060783.1"/>
</dbReference>
<dbReference type="PANTHER" id="PTHR30419">
    <property type="entry name" value="HTH-TYPE TRANSCRIPTIONAL REGULATOR YBHD"/>
    <property type="match status" value="1"/>
</dbReference>
<dbReference type="Pfam" id="PF03466">
    <property type="entry name" value="LysR_substrate"/>
    <property type="match status" value="1"/>
</dbReference>
<dbReference type="AlphaFoldDB" id="A0A7H0GNN2"/>
<dbReference type="EMBL" id="CP060783">
    <property type="protein sequence ID" value="QNP49898.1"/>
    <property type="molecule type" value="Genomic_DNA"/>
</dbReference>
<dbReference type="GO" id="GO:0003700">
    <property type="term" value="F:DNA-binding transcription factor activity"/>
    <property type="evidence" value="ECO:0007669"/>
    <property type="project" value="InterPro"/>
</dbReference>
<dbReference type="GO" id="GO:0003677">
    <property type="term" value="F:DNA binding"/>
    <property type="evidence" value="ECO:0007669"/>
    <property type="project" value="UniProtKB-KW"/>
</dbReference>
<reference evidence="6 7" key="1">
    <citation type="submission" date="2020-08" db="EMBL/GenBank/DDBJ databases">
        <title>Genome sequence of Diaphorobacter aerolatus KACC 16536T.</title>
        <authorList>
            <person name="Hyun D.-W."/>
            <person name="Bae J.-W."/>
        </authorList>
    </citation>
    <scope>NUCLEOTIDE SEQUENCE [LARGE SCALE GENOMIC DNA]</scope>
    <source>
        <strain evidence="6 7">KACC 16536</strain>
    </source>
</reference>